<protein>
    <recommendedName>
        <fullName evidence="3">DUF86 domain-containing protein</fullName>
    </recommendedName>
</protein>
<accession>A0ABV4DAV2</accession>
<dbReference type="RefSeq" id="WP_369918586.1">
    <property type="nucleotide sequence ID" value="NZ_JBCLSQ010000019.1"/>
</dbReference>
<gene>
    <name evidence="1" type="ORF">AALM99_08250</name>
</gene>
<comment type="caution">
    <text evidence="1">The sequence shown here is derived from an EMBL/GenBank/DDBJ whole genome shotgun (WGS) entry which is preliminary data.</text>
</comment>
<dbReference type="EMBL" id="JBCLSQ010000019">
    <property type="protein sequence ID" value="MEY8538429.1"/>
    <property type="molecule type" value="Genomic_DNA"/>
</dbReference>
<organism evidence="1 2">
    <name type="scientific">Lactococcus muris</name>
    <dbReference type="NCBI Taxonomy" id="2941330"/>
    <lineage>
        <taxon>Bacteria</taxon>
        <taxon>Bacillati</taxon>
        <taxon>Bacillota</taxon>
        <taxon>Bacilli</taxon>
        <taxon>Lactobacillales</taxon>
        <taxon>Streptococcaceae</taxon>
        <taxon>Lactococcus</taxon>
    </lineage>
</organism>
<name>A0ABV4DAV2_9LACT</name>
<evidence type="ECO:0000313" key="2">
    <source>
        <dbReference type="Proteomes" id="UP001565242"/>
    </source>
</evidence>
<sequence length="129" mass="15012">MRNQSEREVDIQYLKTMVYYAGEVKDRLARAQRYNISVNDDMVVESIALLLGQIGEQLDSKKLSEEVQTKYQGNPIDFSSISRFRNKAYHHYGFMNAKGILLASQGMDELIEQLNFIIRKEQIDLDNLF</sequence>
<proteinExistence type="predicted"/>
<dbReference type="Proteomes" id="UP001565242">
    <property type="component" value="Unassembled WGS sequence"/>
</dbReference>
<evidence type="ECO:0000313" key="1">
    <source>
        <dbReference type="EMBL" id="MEY8538429.1"/>
    </source>
</evidence>
<evidence type="ECO:0008006" key="3">
    <source>
        <dbReference type="Google" id="ProtNLM"/>
    </source>
</evidence>
<keyword evidence="2" id="KW-1185">Reference proteome</keyword>
<reference evidence="1 2" key="1">
    <citation type="submission" date="2024-03" db="EMBL/GenBank/DDBJ databases">
        <title>Mouse gut bacterial collection (mGBC) of GemPharmatech.</title>
        <authorList>
            <person name="He Y."/>
            <person name="Dong L."/>
            <person name="Wu D."/>
            <person name="Gao X."/>
            <person name="Lin Z."/>
        </authorList>
    </citation>
    <scope>NUCLEOTIDE SEQUENCE [LARGE SCALE GENOMIC DNA]</scope>
    <source>
        <strain evidence="1 2">20-218</strain>
    </source>
</reference>